<evidence type="ECO:0000256" key="5">
    <source>
        <dbReference type="SAM" id="Phobius"/>
    </source>
</evidence>
<protein>
    <recommendedName>
        <fullName evidence="8">DoxX family protein</fullName>
    </recommendedName>
</protein>
<accession>A0A2W5T7W2</accession>
<organism evidence="6 7">
    <name type="scientific">Archangium gephyra</name>
    <dbReference type="NCBI Taxonomy" id="48"/>
    <lineage>
        <taxon>Bacteria</taxon>
        <taxon>Pseudomonadati</taxon>
        <taxon>Myxococcota</taxon>
        <taxon>Myxococcia</taxon>
        <taxon>Myxococcales</taxon>
        <taxon>Cystobacterineae</taxon>
        <taxon>Archangiaceae</taxon>
        <taxon>Archangium</taxon>
    </lineage>
</organism>
<dbReference type="InterPro" id="IPR032808">
    <property type="entry name" value="DoxX"/>
</dbReference>
<gene>
    <name evidence="6" type="ORF">DI536_24985</name>
</gene>
<feature type="transmembrane region" description="Helical" evidence="5">
    <location>
        <begin position="86"/>
        <end position="104"/>
    </location>
</feature>
<keyword evidence="4 5" id="KW-0472">Membrane</keyword>
<comment type="subcellular location">
    <subcellularLocation>
        <location evidence="1">Membrane</location>
        <topology evidence="1">Multi-pass membrane protein</topology>
    </subcellularLocation>
</comment>
<evidence type="ECO:0000313" key="6">
    <source>
        <dbReference type="EMBL" id="PZR08436.1"/>
    </source>
</evidence>
<evidence type="ECO:0000256" key="2">
    <source>
        <dbReference type="ARBA" id="ARBA00022692"/>
    </source>
</evidence>
<dbReference type="Proteomes" id="UP000249061">
    <property type="component" value="Unassembled WGS sequence"/>
</dbReference>
<name>A0A2W5T7W2_9BACT</name>
<dbReference type="GO" id="GO:0016020">
    <property type="term" value="C:membrane"/>
    <property type="evidence" value="ECO:0007669"/>
    <property type="project" value="UniProtKB-SubCell"/>
</dbReference>
<reference evidence="6 7" key="1">
    <citation type="submission" date="2017-08" db="EMBL/GenBank/DDBJ databases">
        <title>Infants hospitalized years apart are colonized by the same room-sourced microbial strains.</title>
        <authorList>
            <person name="Brooks B."/>
            <person name="Olm M.R."/>
            <person name="Firek B.A."/>
            <person name="Baker R."/>
            <person name="Thomas B.C."/>
            <person name="Morowitz M.J."/>
            <person name="Banfield J.F."/>
        </authorList>
    </citation>
    <scope>NUCLEOTIDE SEQUENCE [LARGE SCALE GENOMIC DNA]</scope>
    <source>
        <strain evidence="6">S2_003_000_R2_14</strain>
    </source>
</reference>
<proteinExistence type="predicted"/>
<evidence type="ECO:0000256" key="4">
    <source>
        <dbReference type="ARBA" id="ARBA00023136"/>
    </source>
</evidence>
<feature type="transmembrane region" description="Helical" evidence="5">
    <location>
        <begin position="110"/>
        <end position="127"/>
    </location>
</feature>
<evidence type="ECO:0000313" key="7">
    <source>
        <dbReference type="Proteomes" id="UP000249061"/>
    </source>
</evidence>
<sequence length="140" mass="14967">MNATTLPNRWHFPVIARHAARTLLGLLFVIASATYLLDLVPPPPQMPGAAGAFNDGLDAARYFMPLLKGTELLCGVLLLSNRFVPLALVVLAPIVVNIVAVHAFLMPEGLPMAIVVAAFHLSLAFAYRPAFAPLLTARAT</sequence>
<feature type="transmembrane region" description="Helical" evidence="5">
    <location>
        <begin position="60"/>
        <end position="79"/>
    </location>
</feature>
<keyword evidence="2 5" id="KW-0812">Transmembrane</keyword>
<evidence type="ECO:0000256" key="1">
    <source>
        <dbReference type="ARBA" id="ARBA00004141"/>
    </source>
</evidence>
<feature type="transmembrane region" description="Helical" evidence="5">
    <location>
        <begin position="21"/>
        <end position="40"/>
    </location>
</feature>
<evidence type="ECO:0000256" key="3">
    <source>
        <dbReference type="ARBA" id="ARBA00022989"/>
    </source>
</evidence>
<keyword evidence="3 5" id="KW-1133">Transmembrane helix</keyword>
<evidence type="ECO:0008006" key="8">
    <source>
        <dbReference type="Google" id="ProtNLM"/>
    </source>
</evidence>
<dbReference type="Pfam" id="PF07681">
    <property type="entry name" value="DoxX"/>
    <property type="match status" value="1"/>
</dbReference>
<dbReference type="AlphaFoldDB" id="A0A2W5T7W2"/>
<comment type="caution">
    <text evidence="6">The sequence shown here is derived from an EMBL/GenBank/DDBJ whole genome shotgun (WGS) entry which is preliminary data.</text>
</comment>
<dbReference type="EMBL" id="QFQP01000025">
    <property type="protein sequence ID" value="PZR08436.1"/>
    <property type="molecule type" value="Genomic_DNA"/>
</dbReference>